<evidence type="ECO:0000313" key="2">
    <source>
        <dbReference type="EMBL" id="KAH0888647.1"/>
    </source>
</evidence>
<comment type="caution">
    <text evidence="2">The sequence shown here is derived from an EMBL/GenBank/DDBJ whole genome shotgun (WGS) entry which is preliminary data.</text>
</comment>
<evidence type="ECO:0000313" key="3">
    <source>
        <dbReference type="Proteomes" id="UP000824890"/>
    </source>
</evidence>
<feature type="non-terminal residue" evidence="2">
    <location>
        <position position="1"/>
    </location>
</feature>
<proteinExistence type="predicted"/>
<evidence type="ECO:0008006" key="4">
    <source>
        <dbReference type="Google" id="ProtNLM"/>
    </source>
</evidence>
<feature type="signal peptide" evidence="1">
    <location>
        <begin position="1"/>
        <end position="38"/>
    </location>
</feature>
<keyword evidence="1" id="KW-0732">Signal</keyword>
<organism evidence="2 3">
    <name type="scientific">Brassica napus</name>
    <name type="common">Rape</name>
    <dbReference type="NCBI Taxonomy" id="3708"/>
    <lineage>
        <taxon>Eukaryota</taxon>
        <taxon>Viridiplantae</taxon>
        <taxon>Streptophyta</taxon>
        <taxon>Embryophyta</taxon>
        <taxon>Tracheophyta</taxon>
        <taxon>Spermatophyta</taxon>
        <taxon>Magnoliopsida</taxon>
        <taxon>eudicotyledons</taxon>
        <taxon>Gunneridae</taxon>
        <taxon>Pentapetalae</taxon>
        <taxon>rosids</taxon>
        <taxon>malvids</taxon>
        <taxon>Brassicales</taxon>
        <taxon>Brassicaceae</taxon>
        <taxon>Brassiceae</taxon>
        <taxon>Brassica</taxon>
    </lineage>
</organism>
<evidence type="ECO:0000256" key="1">
    <source>
        <dbReference type="SAM" id="SignalP"/>
    </source>
</evidence>
<feature type="chain" id="PRO_5047166433" description="Secreted protein" evidence="1">
    <location>
        <begin position="39"/>
        <end position="113"/>
    </location>
</feature>
<sequence length="113" mass="12706">SYKMNCIQVKATNRMAQKVCMIMMTLIMIGCHLKACSGMENMSKEGHLTTMETIRPDDVPNPVCIRNCSVTSHSKKEMETIRPDDVPNPVCIRNCSVTSHSKKEFQDCIIHCG</sequence>
<dbReference type="Proteomes" id="UP000824890">
    <property type="component" value="Unassembled WGS sequence"/>
</dbReference>
<gene>
    <name evidence="2" type="ORF">HID58_051076</name>
</gene>
<protein>
    <recommendedName>
        <fullName evidence="4">Secreted protein</fullName>
    </recommendedName>
</protein>
<accession>A0ABQ8A7X5</accession>
<keyword evidence="3" id="KW-1185">Reference proteome</keyword>
<dbReference type="EMBL" id="JAGKQM010000013">
    <property type="protein sequence ID" value="KAH0888647.1"/>
    <property type="molecule type" value="Genomic_DNA"/>
</dbReference>
<reference evidence="2 3" key="1">
    <citation type="submission" date="2021-05" db="EMBL/GenBank/DDBJ databases">
        <title>Genome Assembly of Synthetic Allotetraploid Brassica napus Reveals Homoeologous Exchanges between Subgenomes.</title>
        <authorList>
            <person name="Davis J.T."/>
        </authorList>
    </citation>
    <scope>NUCLEOTIDE SEQUENCE [LARGE SCALE GENOMIC DNA]</scope>
    <source>
        <strain evidence="3">cv. Da-Ae</strain>
        <tissue evidence="2">Seedling</tissue>
    </source>
</reference>
<name>A0ABQ8A7X5_BRANA</name>